<feature type="domain" description="Rapamycin-insensitive companion of mTOR N-terminal" evidence="4">
    <location>
        <begin position="193"/>
        <end position="555"/>
    </location>
</feature>
<dbReference type="OrthoDB" id="271111at2759"/>
<dbReference type="SUPFAM" id="SSF46585">
    <property type="entry name" value="HR1 repeat"/>
    <property type="match status" value="1"/>
</dbReference>
<dbReference type="SMART" id="SM01303">
    <property type="entry name" value="RasGEF_N_2"/>
    <property type="match status" value="1"/>
</dbReference>
<comment type="caution">
    <text evidence="6">The sequence shown here is derived from an EMBL/GenBank/DDBJ whole genome shotgun (WGS) entry which is preliminary data.</text>
</comment>
<dbReference type="InterPro" id="IPR011989">
    <property type="entry name" value="ARM-like"/>
</dbReference>
<dbReference type="SMART" id="SM01310">
    <property type="entry name" value="RICTOR_V"/>
    <property type="match status" value="1"/>
</dbReference>
<feature type="domain" description="Rapamycin-insensitive companion of mTOR" evidence="5">
    <location>
        <begin position="1018"/>
        <end position="1090"/>
    </location>
</feature>
<dbReference type="Pfam" id="PF14663">
    <property type="entry name" value="RasGEF_N_2"/>
    <property type="match status" value="1"/>
</dbReference>
<dbReference type="InterPro" id="IPR029453">
    <property type="entry name" value="Rictor_IV"/>
</dbReference>
<evidence type="ECO:0000259" key="4">
    <source>
        <dbReference type="SMART" id="SM01308"/>
    </source>
</evidence>
<feature type="region of interest" description="Disordered" evidence="2">
    <location>
        <begin position="36"/>
        <end position="58"/>
    </location>
</feature>
<dbReference type="EMBL" id="CCBN010000006">
    <property type="protein sequence ID" value="CDO54144.1"/>
    <property type="molecule type" value="Genomic_DNA"/>
</dbReference>
<protein>
    <recommendedName>
        <fullName evidence="8">REM-1 domain-containing protein</fullName>
    </recommendedName>
</protein>
<dbReference type="InterPro" id="IPR029451">
    <property type="entry name" value="RICTOR_M"/>
</dbReference>
<dbReference type="PANTHER" id="PTHR13298">
    <property type="entry name" value="CYTOSOLIC REGULATOR PIANISSIMO"/>
    <property type="match status" value="1"/>
</dbReference>
<dbReference type="Pfam" id="PF14668">
    <property type="entry name" value="RICTOR_V"/>
    <property type="match status" value="1"/>
</dbReference>
<evidence type="ECO:0008006" key="8">
    <source>
        <dbReference type="Google" id="ProtNLM"/>
    </source>
</evidence>
<organism evidence="6 7">
    <name type="scientific">Geotrichum candidum</name>
    <name type="common">Oospora lactis</name>
    <name type="synonym">Dipodascus geotrichum</name>
    <dbReference type="NCBI Taxonomy" id="1173061"/>
    <lineage>
        <taxon>Eukaryota</taxon>
        <taxon>Fungi</taxon>
        <taxon>Dikarya</taxon>
        <taxon>Ascomycota</taxon>
        <taxon>Saccharomycotina</taxon>
        <taxon>Dipodascomycetes</taxon>
        <taxon>Dipodascales</taxon>
        <taxon>Dipodascaceae</taxon>
        <taxon>Geotrichum</taxon>
    </lineage>
</organism>
<dbReference type="InterPro" id="IPR028268">
    <property type="entry name" value="Pianissimo_fam"/>
</dbReference>
<dbReference type="SUPFAM" id="SSF48371">
    <property type="entry name" value="ARM repeat"/>
    <property type="match status" value="1"/>
</dbReference>
<dbReference type="PANTHER" id="PTHR13298:SF11">
    <property type="entry name" value="RAPAMYCIN-INSENSITIVE COMPANION OF MTOR"/>
    <property type="match status" value="1"/>
</dbReference>
<dbReference type="GO" id="GO:0031932">
    <property type="term" value="C:TORC2 complex"/>
    <property type="evidence" value="ECO:0007669"/>
    <property type="project" value="InterPro"/>
</dbReference>
<dbReference type="GO" id="GO:0038203">
    <property type="term" value="P:TORC2 signaling"/>
    <property type="evidence" value="ECO:0007669"/>
    <property type="project" value="TreeGrafter"/>
</dbReference>
<accession>A0A0J9XBG9</accession>
<dbReference type="Pfam" id="PF14666">
    <property type="entry name" value="RICTOR_M"/>
    <property type="match status" value="1"/>
</dbReference>
<feature type="region of interest" description="Disordered" evidence="2">
    <location>
        <begin position="1215"/>
        <end position="1245"/>
    </location>
</feature>
<dbReference type="Gene3D" id="1.25.10.10">
    <property type="entry name" value="Leucine-rich Repeat Variant"/>
    <property type="match status" value="1"/>
</dbReference>
<evidence type="ECO:0000313" key="6">
    <source>
        <dbReference type="EMBL" id="CDO54144.1"/>
    </source>
</evidence>
<dbReference type="InterPro" id="IPR028267">
    <property type="entry name" value="Pianissimo_N"/>
</dbReference>
<evidence type="ECO:0000259" key="3">
    <source>
        <dbReference type="SMART" id="SM01307"/>
    </source>
</evidence>
<reference evidence="6" key="1">
    <citation type="submission" date="2014-03" db="EMBL/GenBank/DDBJ databases">
        <authorList>
            <person name="Casaregola S."/>
        </authorList>
    </citation>
    <scope>NUCLEOTIDE SEQUENCE [LARGE SCALE GENOMIC DNA]</scope>
    <source>
        <strain evidence="6">CLIB 918</strain>
    </source>
</reference>
<dbReference type="InterPro" id="IPR016024">
    <property type="entry name" value="ARM-type_fold"/>
</dbReference>
<dbReference type="Pfam" id="PF02185">
    <property type="entry name" value="HR1"/>
    <property type="match status" value="1"/>
</dbReference>
<evidence type="ECO:0000313" key="7">
    <source>
        <dbReference type="Proteomes" id="UP000242525"/>
    </source>
</evidence>
<comment type="similarity">
    <text evidence="1">Belongs to the RICTOR family.</text>
</comment>
<proteinExistence type="inferred from homology"/>
<dbReference type="InterPro" id="IPR029452">
    <property type="entry name" value="RICTOR_V"/>
</dbReference>
<dbReference type="InterPro" id="IPR036274">
    <property type="entry name" value="HR1_rpt_sf"/>
</dbReference>
<feature type="compositionally biased region" description="Polar residues" evidence="2">
    <location>
        <begin position="1224"/>
        <end position="1245"/>
    </location>
</feature>
<feature type="compositionally biased region" description="Basic and acidic residues" evidence="2">
    <location>
        <begin position="36"/>
        <end position="46"/>
    </location>
</feature>
<dbReference type="Gene3D" id="1.10.287.160">
    <property type="entry name" value="HR1 repeat"/>
    <property type="match status" value="1"/>
</dbReference>
<evidence type="ECO:0000256" key="2">
    <source>
        <dbReference type="SAM" id="MobiDB-lite"/>
    </source>
</evidence>
<evidence type="ECO:0000256" key="1">
    <source>
        <dbReference type="ARBA" id="ARBA00008878"/>
    </source>
</evidence>
<dbReference type="Proteomes" id="UP000242525">
    <property type="component" value="Unassembled WGS sequence"/>
</dbReference>
<dbReference type="SMART" id="SM01308">
    <property type="entry name" value="RICTOR_N"/>
    <property type="match status" value="1"/>
</dbReference>
<dbReference type="Pfam" id="PF14664">
    <property type="entry name" value="RICTOR_N"/>
    <property type="match status" value="1"/>
</dbReference>
<dbReference type="AlphaFoldDB" id="A0A0J9XBG9"/>
<dbReference type="InterPro" id="IPR011072">
    <property type="entry name" value="HR1_rho-bd"/>
</dbReference>
<gene>
    <name evidence="6" type="ORF">BN980_GECA06s05268g</name>
</gene>
<feature type="domain" description="Rapamycin-insensitive companion of mTOR middle" evidence="3">
    <location>
        <begin position="625"/>
        <end position="849"/>
    </location>
</feature>
<sequence length="1245" mass="140887">MNTVKITPVVPLVPSLDAGSSRAGANRNISYPDLRVFNDSERRSSESTRSGPGSSNKLEDLLAQLKVENQIKRGAENMLQVLDEQKGQSSKDQLQKDLLARQQLVETQLDAVNAKIALLKDQLHDLGVSKSSLDVENDEFGPSEIRSSTILATIEQDNELDLESKSRTSSPTLSLEDIMKSLEDYQQSSETLVDRANDLVSLLQRHSVLKYDLVISQLYEKIRMFLLHKRTEMVAAGYRIARYSITTSESIKSLQRLQIEIFIIRTLTKDSKCHIERLQAVKLIRTILEFPDSGVKQISVGLIRALVSVCEQSDDMLKNIALETLTEIFIFNPANVNVAGGTRVLLQCAIDGPYELSPSICMAFMYVINNPRLRASVDLKDLEFLISAFTDLQTKGHVNTEKLQNSARILSSILSTWPGLITLCANDFYPLKSLIDCFQYPIPVLRDKLMDIFFSIFRIKPLSWSSSFLAGRRLTTFGRVADTRSDFNYMDYAASSVPDSSFTKNYTALLLATTLHCNLMENLILMLTDNEDVGNARRATLLIGELIDLASNILPEQRLLKLVSLPGLVETATSKMNDSLVASAAVFQIDKISRNIYKARYPRDTKETRGSSMTMQVKVKMGVQIDDVSFRQLMADTQVLTTKTFTRWNWDALTELIQGPLLSPKRLEESIKTTKFMKRLMSFYRPFKYRFSSIKKTRPNQKCVKVGNALFKTLLQSKEGIKYLNENKLLSQIAECLAQLDPMSGISSPDPLFSKQRLENTLSSGYFSLLGTLSADANGMAMMENRNMFNMFYHLSELRSREDLICNFLRSMDFELQGHPRIILAKALTTGQKNVRLFATAHLKTLCNAKEATQKWAIKLLVTQLYDPEVEVCKLAVEVLEEYCKETKNLEYFVHLQPSLDHLGDIGNPLLLKFLSTSRGFQYLKDMDYVHQEMDNWFHGQNDIYVSQIEEYLEKAHCPWPGFGREKDSITTIVPRHFYGEITLTEEGCQLLRQKGHFEMFCNFIQENGLSCYDDDSLVKLKGCLWAVGHAGSNSSGASFLESTGVVNDIIKIAEESPIYSLKGTAFLVLGLISSTVEGSEILDELEWESVERVMGYPLGICLPRNLENFLIKPQQDSIGCEEEMKEEAFPHVQTDPVKRAIVEALSNLSNQILANDASRRLVELSRKHGERFRSTEQFIEAMALMEKYKFKLPIRKFIFELFDTGYLLEKMTARKQQGKKNRNGTGESRKSQQSLQMGGQAHQS</sequence>
<dbReference type="SMART" id="SM01307">
    <property type="entry name" value="RICTOR_M"/>
    <property type="match status" value="1"/>
</dbReference>
<dbReference type="STRING" id="1173061.A0A0J9XBG9"/>
<name>A0A0J9XBG9_GEOCN</name>
<keyword evidence="7" id="KW-1185">Reference proteome</keyword>
<evidence type="ECO:0000259" key="5">
    <source>
        <dbReference type="SMART" id="SM01310"/>
    </source>
</evidence>